<feature type="compositionally biased region" description="Basic residues" evidence="1">
    <location>
        <begin position="26"/>
        <end position="47"/>
    </location>
</feature>
<dbReference type="AlphaFoldDB" id="A0AAV6U3N6"/>
<comment type="caution">
    <text evidence="2">The sequence shown here is derived from an EMBL/GenBank/DDBJ whole genome shotgun (WGS) entry which is preliminary data.</text>
</comment>
<organism evidence="2 3">
    <name type="scientific">Oedothorax gibbosus</name>
    <dbReference type="NCBI Taxonomy" id="931172"/>
    <lineage>
        <taxon>Eukaryota</taxon>
        <taxon>Metazoa</taxon>
        <taxon>Ecdysozoa</taxon>
        <taxon>Arthropoda</taxon>
        <taxon>Chelicerata</taxon>
        <taxon>Arachnida</taxon>
        <taxon>Araneae</taxon>
        <taxon>Araneomorphae</taxon>
        <taxon>Entelegynae</taxon>
        <taxon>Araneoidea</taxon>
        <taxon>Linyphiidae</taxon>
        <taxon>Erigoninae</taxon>
        <taxon>Oedothorax</taxon>
    </lineage>
</organism>
<feature type="region of interest" description="Disordered" evidence="1">
    <location>
        <begin position="1"/>
        <end position="73"/>
    </location>
</feature>
<proteinExistence type="predicted"/>
<feature type="compositionally biased region" description="Polar residues" evidence="1">
    <location>
        <begin position="7"/>
        <end position="16"/>
    </location>
</feature>
<dbReference type="EMBL" id="JAFNEN010000715">
    <property type="protein sequence ID" value="KAG8178130.1"/>
    <property type="molecule type" value="Genomic_DNA"/>
</dbReference>
<feature type="compositionally biased region" description="Polar residues" evidence="1">
    <location>
        <begin position="123"/>
        <end position="134"/>
    </location>
</feature>
<evidence type="ECO:0000256" key="1">
    <source>
        <dbReference type="SAM" id="MobiDB-lite"/>
    </source>
</evidence>
<dbReference type="Proteomes" id="UP000827092">
    <property type="component" value="Unassembled WGS sequence"/>
</dbReference>
<protein>
    <submittedName>
        <fullName evidence="2">Uncharacterized protein</fullName>
    </submittedName>
</protein>
<accession>A0AAV6U3N6</accession>
<sequence>MYHHTDTLSADGTSSFTKRKRDESHNRKRRHRKETRHSKNSKQPSRHSRSDKYKSDTKLKNSHLKNYDSEYIGPNRLTKHMGFLAKGKISDSISRLEELLPENVRARSKQDLRRILELNASTKTNGSGSAISYSRQHKDISSGEESNFEPVSYRSPGKHSAKSSNEKCEEKSGKSSVMKLKKALVSSAESRRSSEKRTPQQNQDEVSICREIITKKLHSTMASTNNLLFPNSSIQTSLLKELTDIKAEYQASQKAVSNSSNCESSQDNINSSLIIRQELMNIKGNYQASQKAVSNSSNCESSQDNINSSIIIRQELMNIKGNYQASQKVVSNSSNCESSQENIYPSCIEDSPGSNFKLNPVLTQDFPSPKKMENLFPVRQDYSSSSESEDEIYVDAQTLLRRQAVIEKTRPKNVDSKAESCSSGRDSSVILIRSSQSSNGSPVWAPKSSPVKFVPKFIPTPKLYFRQKMF</sequence>
<feature type="compositionally biased region" description="Basic and acidic residues" evidence="1">
    <location>
        <begin position="164"/>
        <end position="173"/>
    </location>
</feature>
<feature type="compositionally biased region" description="Basic and acidic residues" evidence="1">
    <location>
        <begin position="48"/>
        <end position="59"/>
    </location>
</feature>
<evidence type="ECO:0000313" key="3">
    <source>
        <dbReference type="Proteomes" id="UP000827092"/>
    </source>
</evidence>
<keyword evidence="3" id="KW-1185">Reference proteome</keyword>
<feature type="region of interest" description="Disordered" evidence="1">
    <location>
        <begin position="123"/>
        <end position="204"/>
    </location>
</feature>
<name>A0AAV6U3N6_9ARAC</name>
<evidence type="ECO:0000313" key="2">
    <source>
        <dbReference type="EMBL" id="KAG8178130.1"/>
    </source>
</evidence>
<feature type="compositionally biased region" description="Basic and acidic residues" evidence="1">
    <location>
        <begin position="189"/>
        <end position="198"/>
    </location>
</feature>
<reference evidence="2 3" key="1">
    <citation type="journal article" date="2022" name="Nat. Ecol. Evol.">
        <title>A masculinizing supergene underlies an exaggerated male reproductive morph in a spider.</title>
        <authorList>
            <person name="Hendrickx F."/>
            <person name="De Corte Z."/>
            <person name="Sonet G."/>
            <person name="Van Belleghem S.M."/>
            <person name="Kostlbacher S."/>
            <person name="Vangestel C."/>
        </authorList>
    </citation>
    <scope>NUCLEOTIDE SEQUENCE [LARGE SCALE GENOMIC DNA]</scope>
    <source>
        <strain evidence="2">W744_W776</strain>
    </source>
</reference>
<gene>
    <name evidence="2" type="ORF">JTE90_025244</name>
</gene>